<dbReference type="PANTHER" id="PTHR42934">
    <property type="entry name" value="GLYCOLATE OXIDASE SUBUNIT GLCD"/>
    <property type="match status" value="1"/>
</dbReference>
<dbReference type="Gene3D" id="1.10.45.10">
    <property type="entry name" value="Vanillyl-alcohol Oxidase, Chain A, domain 4"/>
    <property type="match status" value="1"/>
</dbReference>
<evidence type="ECO:0000256" key="2">
    <source>
        <dbReference type="ARBA" id="ARBA00008000"/>
    </source>
</evidence>
<dbReference type="InterPro" id="IPR051914">
    <property type="entry name" value="FAD-linked_OxidoTrans_Type4"/>
</dbReference>
<name>A0A2W5MSN6_9GAMM</name>
<evidence type="ECO:0000256" key="1">
    <source>
        <dbReference type="ARBA" id="ARBA00001974"/>
    </source>
</evidence>
<dbReference type="Gene3D" id="3.30.43.10">
    <property type="entry name" value="Uridine Diphospho-n-acetylenolpyruvylglucosamine Reductase, domain 2"/>
    <property type="match status" value="1"/>
</dbReference>
<dbReference type="PROSITE" id="PS51387">
    <property type="entry name" value="FAD_PCMH"/>
    <property type="match status" value="1"/>
</dbReference>
<dbReference type="FunFam" id="1.10.45.10:FF:000001">
    <property type="entry name" value="D-lactate dehydrogenase mitochondrial"/>
    <property type="match status" value="1"/>
</dbReference>
<dbReference type="Pfam" id="PF01565">
    <property type="entry name" value="FAD_binding_4"/>
    <property type="match status" value="1"/>
</dbReference>
<dbReference type="Gene3D" id="3.30.465.10">
    <property type="match status" value="1"/>
</dbReference>
<dbReference type="AlphaFoldDB" id="A0A2W5MSN6"/>
<dbReference type="Gene3D" id="3.30.70.2190">
    <property type="match status" value="1"/>
</dbReference>
<dbReference type="GO" id="GO:0071949">
    <property type="term" value="F:FAD binding"/>
    <property type="evidence" value="ECO:0007669"/>
    <property type="project" value="InterPro"/>
</dbReference>
<evidence type="ECO:0000259" key="6">
    <source>
        <dbReference type="PROSITE" id="PS51387"/>
    </source>
</evidence>
<comment type="similarity">
    <text evidence="2">Belongs to the FAD-binding oxidoreductase/transferase type 4 family.</text>
</comment>
<dbReference type="Proteomes" id="UP000249046">
    <property type="component" value="Unassembled WGS sequence"/>
</dbReference>
<dbReference type="InterPro" id="IPR006094">
    <property type="entry name" value="Oxid_FAD_bind_N"/>
</dbReference>
<dbReference type="PANTHER" id="PTHR42934:SF2">
    <property type="entry name" value="GLYCOLATE OXIDASE SUBUNIT GLCD"/>
    <property type="match status" value="1"/>
</dbReference>
<keyword evidence="3" id="KW-0285">Flavoprotein</keyword>
<dbReference type="InterPro" id="IPR016164">
    <property type="entry name" value="FAD-linked_Oxase-like_C"/>
</dbReference>
<dbReference type="Pfam" id="PF02913">
    <property type="entry name" value="FAD-oxidase_C"/>
    <property type="match status" value="1"/>
</dbReference>
<dbReference type="SUPFAM" id="SSF55103">
    <property type="entry name" value="FAD-linked oxidases, C-terminal domain"/>
    <property type="match status" value="1"/>
</dbReference>
<sequence>MPLTAAALDALRALFPADAVLTDPADCAPYGRDDSKREALPDAVVFPDRHEQVTALVRLCRAHRLPIYARGRGTGTTGAAVPLGGGVVVGFERMNRILLIDTDNRVAVVEPGVINADLQAAVAAHGFFWPPDPASATTCTVGGNIACNAGGPRAVKYGATRDNVLAVRAVTGTGEDFRFGKATSKAATGYDLARLMVGSEGTLALVTEATLKLVPLATAKATLRATYRDIESAAAAVARIMAQPVTPCALEFMDDEALRLARLHGGEAIPLAGAMLIVEVDGQPDALPAAAEALSAAARGEGLIELAAATDPREVETIWAARKALSPSLRSIAPKKINEDVVVPVSRLPELVAGLKAIAARFGIPIVNFGHAGNGNVHVNLLYHPDDPAQAANAPTCLSAVFDLVLALDGTLSGEHGIGLAKRPFMRRALDPTAIALMRRIKEQFDPDGLLNPGKLLPD</sequence>
<protein>
    <submittedName>
        <fullName evidence="7">FAD-binding oxidoreductase</fullName>
    </submittedName>
</protein>
<feature type="domain" description="FAD-binding PCMH-type" evidence="6">
    <location>
        <begin position="37"/>
        <end position="216"/>
    </location>
</feature>
<keyword evidence="4" id="KW-0274">FAD</keyword>
<dbReference type="InterPro" id="IPR016167">
    <property type="entry name" value="FAD-bd_PCMH_sub1"/>
</dbReference>
<evidence type="ECO:0000256" key="5">
    <source>
        <dbReference type="ARBA" id="ARBA00023002"/>
    </source>
</evidence>
<evidence type="ECO:0000313" key="7">
    <source>
        <dbReference type="EMBL" id="PZQ16640.1"/>
    </source>
</evidence>
<dbReference type="InterPro" id="IPR016171">
    <property type="entry name" value="Vanillyl_alc_oxidase_C-sub2"/>
</dbReference>
<dbReference type="InterPro" id="IPR004113">
    <property type="entry name" value="FAD-bd_oxidored_4_C"/>
</dbReference>
<comment type="caution">
    <text evidence="7">The sequence shown here is derived from an EMBL/GenBank/DDBJ whole genome shotgun (WGS) entry which is preliminary data.</text>
</comment>
<keyword evidence="5" id="KW-0560">Oxidoreductase</keyword>
<evidence type="ECO:0000256" key="4">
    <source>
        <dbReference type="ARBA" id="ARBA00022827"/>
    </source>
</evidence>
<dbReference type="InterPro" id="IPR016166">
    <property type="entry name" value="FAD-bd_PCMH"/>
</dbReference>
<evidence type="ECO:0000256" key="3">
    <source>
        <dbReference type="ARBA" id="ARBA00022630"/>
    </source>
</evidence>
<comment type="cofactor">
    <cofactor evidence="1">
        <name>FAD</name>
        <dbReference type="ChEBI" id="CHEBI:57692"/>
    </cofactor>
</comment>
<reference evidence="7 8" key="1">
    <citation type="submission" date="2017-08" db="EMBL/GenBank/DDBJ databases">
        <title>Infants hospitalized years apart are colonized by the same room-sourced microbial strains.</title>
        <authorList>
            <person name="Brooks B."/>
            <person name="Olm M.R."/>
            <person name="Firek B.A."/>
            <person name="Baker R."/>
            <person name="Thomas B.C."/>
            <person name="Morowitz M.J."/>
            <person name="Banfield J.F."/>
        </authorList>
    </citation>
    <scope>NUCLEOTIDE SEQUENCE [LARGE SCALE GENOMIC DNA]</scope>
    <source>
        <strain evidence="7">S2_005_003_R2_42</strain>
    </source>
</reference>
<dbReference type="EMBL" id="QFPO01000005">
    <property type="protein sequence ID" value="PZQ16640.1"/>
    <property type="molecule type" value="Genomic_DNA"/>
</dbReference>
<proteinExistence type="inferred from homology"/>
<accession>A0A2W5MSN6</accession>
<dbReference type="GO" id="GO:0016491">
    <property type="term" value="F:oxidoreductase activity"/>
    <property type="evidence" value="ECO:0007669"/>
    <property type="project" value="UniProtKB-KW"/>
</dbReference>
<dbReference type="InterPro" id="IPR036318">
    <property type="entry name" value="FAD-bd_PCMH-like_sf"/>
</dbReference>
<evidence type="ECO:0000313" key="8">
    <source>
        <dbReference type="Proteomes" id="UP000249046"/>
    </source>
</evidence>
<dbReference type="FunFam" id="3.30.70.2740:FF:000001">
    <property type="entry name" value="D-lactate dehydrogenase mitochondrial"/>
    <property type="match status" value="1"/>
</dbReference>
<dbReference type="SUPFAM" id="SSF56176">
    <property type="entry name" value="FAD-binding/transporter-associated domain-like"/>
    <property type="match status" value="1"/>
</dbReference>
<dbReference type="Gene3D" id="3.30.70.2740">
    <property type="match status" value="1"/>
</dbReference>
<gene>
    <name evidence="7" type="ORF">DI564_07370</name>
</gene>
<dbReference type="InterPro" id="IPR016169">
    <property type="entry name" value="FAD-bd_PCMH_sub2"/>
</dbReference>
<organism evidence="7 8">
    <name type="scientific">Rhodanobacter denitrificans</name>
    <dbReference type="NCBI Taxonomy" id="666685"/>
    <lineage>
        <taxon>Bacteria</taxon>
        <taxon>Pseudomonadati</taxon>
        <taxon>Pseudomonadota</taxon>
        <taxon>Gammaproteobacteria</taxon>
        <taxon>Lysobacterales</taxon>
        <taxon>Rhodanobacteraceae</taxon>
        <taxon>Rhodanobacter</taxon>
    </lineage>
</organism>